<dbReference type="InterPro" id="IPR010105">
    <property type="entry name" value="TonB_sidphr_rcpt"/>
</dbReference>
<dbReference type="InterPro" id="IPR039426">
    <property type="entry name" value="TonB-dep_rcpt-like"/>
</dbReference>
<feature type="compositionally biased region" description="Low complexity" evidence="15">
    <location>
        <begin position="247"/>
        <end position="269"/>
    </location>
</feature>
<evidence type="ECO:0000256" key="2">
    <source>
        <dbReference type="ARBA" id="ARBA00009810"/>
    </source>
</evidence>
<evidence type="ECO:0000256" key="4">
    <source>
        <dbReference type="ARBA" id="ARBA00022452"/>
    </source>
</evidence>
<evidence type="ECO:0000259" key="16">
    <source>
        <dbReference type="Pfam" id="PF00593"/>
    </source>
</evidence>
<evidence type="ECO:0000256" key="10">
    <source>
        <dbReference type="ARBA" id="ARBA00023077"/>
    </source>
</evidence>
<dbReference type="PANTHER" id="PTHR32552:SF68">
    <property type="entry name" value="FERRICHROME OUTER MEMBRANE TRANSPORTER_PHAGE RECEPTOR"/>
    <property type="match status" value="1"/>
</dbReference>
<dbReference type="KEGG" id="bsen:DP114_12385"/>
<keyword evidence="9" id="KW-0406">Ion transport</keyword>
<protein>
    <submittedName>
        <fullName evidence="19">TonB-dependent siderophore receptor</fullName>
    </submittedName>
</protein>
<name>A0A856ME39_9CYAN</name>
<feature type="region of interest" description="Disordered" evidence="15">
    <location>
        <begin position="57"/>
        <end position="91"/>
    </location>
</feature>
<keyword evidence="6 13" id="KW-0812">Transmembrane</keyword>
<dbReference type="SUPFAM" id="SSF56935">
    <property type="entry name" value="Porins"/>
    <property type="match status" value="1"/>
</dbReference>
<dbReference type="InterPro" id="IPR000531">
    <property type="entry name" value="Beta-barrel_TonB"/>
</dbReference>
<keyword evidence="10 14" id="KW-0798">TonB box</keyword>
<dbReference type="Gene3D" id="2.40.170.20">
    <property type="entry name" value="TonB-dependent receptor, beta-barrel domain"/>
    <property type="match status" value="1"/>
</dbReference>
<keyword evidence="20" id="KW-1185">Reference proteome</keyword>
<dbReference type="InterPro" id="IPR037066">
    <property type="entry name" value="Plug_dom_sf"/>
</dbReference>
<feature type="region of interest" description="Disordered" evidence="15">
    <location>
        <begin position="112"/>
        <end position="134"/>
    </location>
</feature>
<proteinExistence type="inferred from homology"/>
<dbReference type="Proteomes" id="UP000503129">
    <property type="component" value="Chromosome"/>
</dbReference>
<keyword evidence="11 13" id="KW-0472">Membrane</keyword>
<feature type="compositionally biased region" description="Polar residues" evidence="15">
    <location>
        <begin position="71"/>
        <end position="82"/>
    </location>
</feature>
<dbReference type="AlphaFoldDB" id="A0A856ME39"/>
<dbReference type="InterPro" id="IPR021731">
    <property type="entry name" value="AMIN_dom"/>
</dbReference>
<dbReference type="Pfam" id="PF07715">
    <property type="entry name" value="Plug"/>
    <property type="match status" value="1"/>
</dbReference>
<keyword evidence="19" id="KW-0675">Receptor</keyword>
<feature type="domain" description="TonB-dependent receptor plug" evidence="17">
    <location>
        <begin position="303"/>
        <end position="405"/>
    </location>
</feature>
<dbReference type="GO" id="GO:0015344">
    <property type="term" value="F:siderophore uptake transmembrane transporter activity"/>
    <property type="evidence" value="ECO:0007669"/>
    <property type="project" value="TreeGrafter"/>
</dbReference>
<evidence type="ECO:0000259" key="17">
    <source>
        <dbReference type="Pfam" id="PF07715"/>
    </source>
</evidence>
<dbReference type="PROSITE" id="PS52016">
    <property type="entry name" value="TONB_DEPENDENT_REC_3"/>
    <property type="match status" value="1"/>
</dbReference>
<keyword evidence="4 13" id="KW-1134">Transmembrane beta strand</keyword>
<dbReference type="PANTHER" id="PTHR32552">
    <property type="entry name" value="FERRICHROME IRON RECEPTOR-RELATED"/>
    <property type="match status" value="1"/>
</dbReference>
<keyword evidence="12 13" id="KW-0998">Cell outer membrane</keyword>
<evidence type="ECO:0000256" key="7">
    <source>
        <dbReference type="ARBA" id="ARBA00022729"/>
    </source>
</evidence>
<dbReference type="NCBIfam" id="TIGR01783">
    <property type="entry name" value="TonB-siderophor"/>
    <property type="match status" value="1"/>
</dbReference>
<dbReference type="GO" id="GO:0009279">
    <property type="term" value="C:cell outer membrane"/>
    <property type="evidence" value="ECO:0007669"/>
    <property type="project" value="UniProtKB-SubCell"/>
</dbReference>
<evidence type="ECO:0000256" key="13">
    <source>
        <dbReference type="PROSITE-ProRule" id="PRU01360"/>
    </source>
</evidence>
<feature type="region of interest" description="Disordered" evidence="15">
    <location>
        <begin position="328"/>
        <end position="348"/>
    </location>
</feature>
<keyword evidence="3 13" id="KW-0813">Transport</keyword>
<evidence type="ECO:0000256" key="14">
    <source>
        <dbReference type="RuleBase" id="RU003357"/>
    </source>
</evidence>
<evidence type="ECO:0000256" key="8">
    <source>
        <dbReference type="ARBA" id="ARBA00023004"/>
    </source>
</evidence>
<dbReference type="CDD" id="cd01347">
    <property type="entry name" value="ligand_gated_channel"/>
    <property type="match status" value="1"/>
</dbReference>
<dbReference type="Pfam" id="PF11741">
    <property type="entry name" value="AMIN"/>
    <property type="match status" value="1"/>
</dbReference>
<keyword evidence="5" id="KW-0410">Iron transport</keyword>
<dbReference type="RefSeq" id="WP_171976203.1">
    <property type="nucleotide sequence ID" value="NZ_CAWOXK010000001.1"/>
</dbReference>
<dbReference type="InterPro" id="IPR012910">
    <property type="entry name" value="Plug_dom"/>
</dbReference>
<sequence length="933" mass="102084">MKRDKLFQSFLLISGIIVLIGTPAKGEEVRENGIVQPSTQTVGKVLENNFVVKDVQSKSPVSVSSSGKPRQFQSQIANSLSPVKSDKPSKNIPQLSEIERPATSAAMLVQAGATPTNSPNPAPRNVSPEQRGQHRGTVLITGVKANPTDKGLEVILETTQKDQLQVVNRSTGNNFIADITGGQLRLPSPDAFTFRSEKPLAGIIEITVTNVDANTVRVTVVGEKALPVVELFDDNVGLVFGVGRSATMTQPETPQTTKKPATQTQQDKPAAQQDNPIELVVTGKQDGYRVPDANTGTRLDIPLLETPASIGVITRELIDDTTPKRGEDLIPFIPGVSRGSEADDNQGGNVPEFTIRGFSVARQIYINGLRDSRRFVIRDLANVDRIEILKGLSSLLYGTGAPGGVVNYITKKPQATSSNNITFQAGSFNSYRGEVDFTGPLNTEKTLLYRFVGAAQDADSFYDNVEDNRLLIASTLTWLTGNGGSITLEGDYFQQELNFNSGIKFFKNKFLYDRSYVDPRDRSQRDNYRVSTYIDQPLTKNWSINLSGQYIDINRDLDIFSAAVFNQDRLRFITRPLTESYTQGDLKAELRGNFKIGASEHKQLVGFEYNTFKADTILNISNLIVGSIDPLNPVFNEPLPNFNLGNQFYSNKQYGIYIQDFMKLGQFRVLAGLRYGSFKSKFKPANPTIVETNAQTTFISPTVGLVYNFTDSASVYASFSRSTEPNDGRRADGSLLEPKTATQYEIGTKVNLLNNQLSITGALFDLTQTNIAEPDPNNPDFSILVGEVRSRGLELQAAGKVTDNLSLIAAYTLLDTKINKNSEGLHGNTFINSPSNSLGIYAKYNFTKGALRGLSLSSGLIYVSERQGDSANSFEVPSYVRVDLGAAYTVNHLIFRLGIENLFDTRYVVSVGNAANVLQGSPLAVTGSVSIKF</sequence>
<dbReference type="GO" id="GO:0015891">
    <property type="term" value="P:siderophore transport"/>
    <property type="evidence" value="ECO:0007669"/>
    <property type="project" value="InterPro"/>
</dbReference>
<feature type="compositionally biased region" description="Low complexity" evidence="15">
    <location>
        <begin position="57"/>
        <end position="68"/>
    </location>
</feature>
<dbReference type="InterPro" id="IPR036942">
    <property type="entry name" value="Beta-barrel_TonB_sf"/>
</dbReference>
<evidence type="ECO:0000256" key="11">
    <source>
        <dbReference type="ARBA" id="ARBA00023136"/>
    </source>
</evidence>
<evidence type="ECO:0000256" key="15">
    <source>
        <dbReference type="SAM" id="MobiDB-lite"/>
    </source>
</evidence>
<dbReference type="EMBL" id="CP030118">
    <property type="protein sequence ID" value="QDL08584.1"/>
    <property type="molecule type" value="Genomic_DNA"/>
</dbReference>
<reference evidence="19 20" key="1">
    <citation type="submission" date="2018-06" db="EMBL/GenBank/DDBJ databases">
        <title>Comparative genomics of Brasilonema spp. strains.</title>
        <authorList>
            <person name="Alvarenga D.O."/>
            <person name="Fiore M.F."/>
            <person name="Varani A.M."/>
        </authorList>
    </citation>
    <scope>NUCLEOTIDE SEQUENCE [LARGE SCALE GENOMIC DNA]</scope>
    <source>
        <strain evidence="19 20">CENA114</strain>
    </source>
</reference>
<comment type="subcellular location">
    <subcellularLocation>
        <location evidence="1 13">Cell outer membrane</location>
        <topology evidence="1 13">Multi-pass membrane protein</topology>
    </subcellularLocation>
</comment>
<dbReference type="GO" id="GO:0038023">
    <property type="term" value="F:signaling receptor activity"/>
    <property type="evidence" value="ECO:0007669"/>
    <property type="project" value="InterPro"/>
</dbReference>
<evidence type="ECO:0000313" key="19">
    <source>
        <dbReference type="EMBL" id="QDL08584.1"/>
    </source>
</evidence>
<evidence type="ECO:0000313" key="20">
    <source>
        <dbReference type="Proteomes" id="UP000503129"/>
    </source>
</evidence>
<evidence type="ECO:0000256" key="9">
    <source>
        <dbReference type="ARBA" id="ARBA00023065"/>
    </source>
</evidence>
<evidence type="ECO:0000259" key="18">
    <source>
        <dbReference type="Pfam" id="PF11741"/>
    </source>
</evidence>
<evidence type="ECO:0000256" key="5">
    <source>
        <dbReference type="ARBA" id="ARBA00022496"/>
    </source>
</evidence>
<evidence type="ECO:0000256" key="12">
    <source>
        <dbReference type="ARBA" id="ARBA00023237"/>
    </source>
</evidence>
<feature type="domain" description="TonB-dependent receptor-like beta-barrel" evidence="16">
    <location>
        <begin position="480"/>
        <end position="902"/>
    </location>
</feature>
<dbReference type="Pfam" id="PF00593">
    <property type="entry name" value="TonB_dep_Rec_b-barrel"/>
    <property type="match status" value="1"/>
</dbReference>
<evidence type="ECO:0000256" key="6">
    <source>
        <dbReference type="ARBA" id="ARBA00022692"/>
    </source>
</evidence>
<keyword evidence="7" id="KW-0732">Signal</keyword>
<organism evidence="19 20">
    <name type="scientific">Brasilonema sennae CENA114</name>
    <dbReference type="NCBI Taxonomy" id="415709"/>
    <lineage>
        <taxon>Bacteria</taxon>
        <taxon>Bacillati</taxon>
        <taxon>Cyanobacteriota</taxon>
        <taxon>Cyanophyceae</taxon>
        <taxon>Nostocales</taxon>
        <taxon>Scytonemataceae</taxon>
        <taxon>Brasilonema</taxon>
        <taxon>Bromeliae group (in: Brasilonema)</taxon>
    </lineage>
</organism>
<feature type="region of interest" description="Disordered" evidence="15">
    <location>
        <begin position="247"/>
        <end position="275"/>
    </location>
</feature>
<dbReference type="Gene3D" id="2.170.130.10">
    <property type="entry name" value="TonB-dependent receptor, plug domain"/>
    <property type="match status" value="1"/>
</dbReference>
<comment type="similarity">
    <text evidence="2 13 14">Belongs to the TonB-dependent receptor family.</text>
</comment>
<evidence type="ECO:0000256" key="1">
    <source>
        <dbReference type="ARBA" id="ARBA00004571"/>
    </source>
</evidence>
<evidence type="ECO:0000256" key="3">
    <source>
        <dbReference type="ARBA" id="ARBA00022448"/>
    </source>
</evidence>
<feature type="domain" description="AMIN" evidence="18">
    <location>
        <begin position="143"/>
        <end position="240"/>
    </location>
</feature>
<keyword evidence="8" id="KW-0408">Iron</keyword>
<accession>A0A856ME39</accession>
<gene>
    <name evidence="19" type="ORF">DP114_12385</name>
</gene>